<dbReference type="Proteomes" id="UP001348369">
    <property type="component" value="Chromosome"/>
</dbReference>
<sequence>MELPVDVALAKAVPTLPAGEGWWYEPKFDGHRTIMARTAEAVVLYARSGRVVTPWWRDLARAGEQLLPGTVLDGEAVIWTGHHIDFSAAQSRAASAPARALLLSHQLPAAYAVWDILSHPSLGDVRGRPYVERRGLLLGVLSEIGPPIQAVPATDDRDVAIAWYSGLRDQGIEGVVAKRAGGAYPGGRRGWVKIRHADTRDATVVGYVGARSRPRALALALEGEVRLTSRLDPVVAARIGAVLAGVSELGLAMVREERYTAVEARVVVEVLVGTGRHALLTVTRMR</sequence>
<name>A0ACD4ZNX4_9ACTN</name>
<accession>A0ACD4ZNX4</accession>
<keyword evidence="1" id="KW-0436">Ligase</keyword>
<evidence type="ECO:0000313" key="1">
    <source>
        <dbReference type="EMBL" id="WSC00089.1"/>
    </source>
</evidence>
<evidence type="ECO:0000313" key="2">
    <source>
        <dbReference type="Proteomes" id="UP001348369"/>
    </source>
</evidence>
<gene>
    <name evidence="1" type="ORF">OG835_25890</name>
</gene>
<keyword evidence="2" id="KW-1185">Reference proteome</keyword>
<organism evidence="1 2">
    <name type="scientific">Streptomyces scopuliridis</name>
    <dbReference type="NCBI Taxonomy" id="452529"/>
    <lineage>
        <taxon>Bacteria</taxon>
        <taxon>Bacillati</taxon>
        <taxon>Actinomycetota</taxon>
        <taxon>Actinomycetes</taxon>
        <taxon>Kitasatosporales</taxon>
        <taxon>Streptomycetaceae</taxon>
        <taxon>Streptomyces</taxon>
    </lineage>
</organism>
<reference evidence="1" key="1">
    <citation type="submission" date="2022-10" db="EMBL/GenBank/DDBJ databases">
        <title>The complete genomes of actinobacterial strains from the NBC collection.</title>
        <authorList>
            <person name="Joergensen T.S."/>
            <person name="Alvarez Arevalo M."/>
            <person name="Sterndorff E.B."/>
            <person name="Faurdal D."/>
            <person name="Vuksanovic O."/>
            <person name="Mourched A.-S."/>
            <person name="Charusanti P."/>
            <person name="Shaw S."/>
            <person name="Blin K."/>
            <person name="Weber T."/>
        </authorList>
    </citation>
    <scope>NUCLEOTIDE SEQUENCE</scope>
    <source>
        <strain evidence="1">NBC 01771</strain>
    </source>
</reference>
<proteinExistence type="predicted"/>
<protein>
    <submittedName>
        <fullName evidence="1">DNA ligase</fullName>
    </submittedName>
</protein>
<dbReference type="EMBL" id="CP109109">
    <property type="protein sequence ID" value="WSC00089.1"/>
    <property type="molecule type" value="Genomic_DNA"/>
</dbReference>